<sequence length="95" mass="10716">MSPYKDKEMKSQRQKERRRGEALNTLKPLSEALNMITGGKKPIYVDTERAAKLLLISKSLDKEVTGLDGRRVNLLSMVRYGIFGPTMSDVKESLS</sequence>
<dbReference type="AlphaFoldDB" id="A0A0F9I078"/>
<feature type="compositionally biased region" description="Basic and acidic residues" evidence="1">
    <location>
        <begin position="1"/>
        <end position="21"/>
    </location>
</feature>
<proteinExistence type="predicted"/>
<evidence type="ECO:0000256" key="1">
    <source>
        <dbReference type="SAM" id="MobiDB-lite"/>
    </source>
</evidence>
<feature type="region of interest" description="Disordered" evidence="1">
    <location>
        <begin position="1"/>
        <end position="23"/>
    </location>
</feature>
<dbReference type="EMBL" id="LAZR01022762">
    <property type="protein sequence ID" value="KKL80757.1"/>
    <property type="molecule type" value="Genomic_DNA"/>
</dbReference>
<reference evidence="2" key="1">
    <citation type="journal article" date="2015" name="Nature">
        <title>Complex archaea that bridge the gap between prokaryotes and eukaryotes.</title>
        <authorList>
            <person name="Spang A."/>
            <person name="Saw J.H."/>
            <person name="Jorgensen S.L."/>
            <person name="Zaremba-Niedzwiedzka K."/>
            <person name="Martijn J."/>
            <person name="Lind A.E."/>
            <person name="van Eijk R."/>
            <person name="Schleper C."/>
            <person name="Guy L."/>
            <person name="Ettema T.J."/>
        </authorList>
    </citation>
    <scope>NUCLEOTIDE SEQUENCE</scope>
</reference>
<comment type="caution">
    <text evidence="2">The sequence shown here is derived from an EMBL/GenBank/DDBJ whole genome shotgun (WGS) entry which is preliminary data.</text>
</comment>
<evidence type="ECO:0000313" key="2">
    <source>
        <dbReference type="EMBL" id="KKL80757.1"/>
    </source>
</evidence>
<protein>
    <submittedName>
        <fullName evidence="2">Uncharacterized protein</fullName>
    </submittedName>
</protein>
<organism evidence="2">
    <name type="scientific">marine sediment metagenome</name>
    <dbReference type="NCBI Taxonomy" id="412755"/>
    <lineage>
        <taxon>unclassified sequences</taxon>
        <taxon>metagenomes</taxon>
        <taxon>ecological metagenomes</taxon>
    </lineage>
</organism>
<name>A0A0F9I078_9ZZZZ</name>
<gene>
    <name evidence="2" type="ORF">LCGC14_2001550</name>
</gene>
<accession>A0A0F9I078</accession>